<dbReference type="NCBIfam" id="TIGR00041">
    <property type="entry name" value="DTMP_kinase"/>
    <property type="match status" value="1"/>
</dbReference>
<dbReference type="GO" id="GO:0004798">
    <property type="term" value="F:dTMP kinase activity"/>
    <property type="evidence" value="ECO:0007669"/>
    <property type="project" value="UniProtKB-UniRule"/>
</dbReference>
<evidence type="ECO:0000256" key="1">
    <source>
        <dbReference type="ARBA" id="ARBA00009776"/>
    </source>
</evidence>
<proteinExistence type="inferred from homology"/>
<dbReference type="eggNOG" id="COG0125">
    <property type="taxonomic scope" value="Bacteria"/>
</dbReference>
<dbReference type="HOGENOM" id="CLU_049131_0_2_12"/>
<accession>E1R1K1</accession>
<evidence type="ECO:0000256" key="3">
    <source>
        <dbReference type="ARBA" id="ARBA00022727"/>
    </source>
</evidence>
<keyword evidence="6 8" id="KW-0067">ATP-binding</keyword>
<comment type="function">
    <text evidence="8">Phosphorylation of dTMP to form dTDP in both de novo and salvage pathways of dTTP synthesis.</text>
</comment>
<dbReference type="InterPro" id="IPR018094">
    <property type="entry name" value="Thymidylate_kinase"/>
</dbReference>
<keyword evidence="11" id="KW-1185">Reference proteome</keyword>
<comment type="similarity">
    <text evidence="1 8">Belongs to the thymidylate kinase family.</text>
</comment>
<reference evidence="10 11" key="1">
    <citation type="journal article" date="2010" name="Stand. Genomic Sci.">
        <title>Complete genome sequence of Spirochaeta smaragdinae type strain (SEBR 4228).</title>
        <authorList>
            <person name="Mavromatis K."/>
            <person name="Yasawong M."/>
            <person name="Chertkov O."/>
            <person name="Lapidus A."/>
            <person name="Lucas S."/>
            <person name="Nolan M."/>
            <person name="Del Rio T.G."/>
            <person name="Tice H."/>
            <person name="Cheng J.F."/>
            <person name="Pitluck S."/>
            <person name="Liolios K."/>
            <person name="Ivanova N."/>
            <person name="Tapia R."/>
            <person name="Han C."/>
            <person name="Bruce D."/>
            <person name="Goodwin L."/>
            <person name="Pati A."/>
            <person name="Chen A."/>
            <person name="Palaniappan K."/>
            <person name="Land M."/>
            <person name="Hauser L."/>
            <person name="Chang Y.J."/>
            <person name="Jeffries C.D."/>
            <person name="Detter J.C."/>
            <person name="Rohde M."/>
            <person name="Brambilla E."/>
            <person name="Spring S."/>
            <person name="Goker M."/>
            <person name="Sikorski J."/>
            <person name="Woyke T."/>
            <person name="Bristow J."/>
            <person name="Eisen J.A."/>
            <person name="Markowitz V."/>
            <person name="Hugenholtz P."/>
            <person name="Klenk H.P."/>
            <person name="Kyrpides N.C."/>
        </authorList>
    </citation>
    <scope>NUCLEOTIDE SEQUENCE [LARGE SCALE GENOMIC DNA]</scope>
    <source>
        <strain evidence="11">DSM 11293 / JCM 15392 / SEBR 4228</strain>
    </source>
</reference>
<evidence type="ECO:0000313" key="10">
    <source>
        <dbReference type="EMBL" id="ADK81142.1"/>
    </source>
</evidence>
<dbReference type="Gene3D" id="3.40.50.300">
    <property type="entry name" value="P-loop containing nucleotide triphosphate hydrolases"/>
    <property type="match status" value="1"/>
</dbReference>
<dbReference type="PANTHER" id="PTHR10344">
    <property type="entry name" value="THYMIDYLATE KINASE"/>
    <property type="match status" value="1"/>
</dbReference>
<keyword evidence="5 8" id="KW-0418">Kinase</keyword>
<evidence type="ECO:0000256" key="8">
    <source>
        <dbReference type="HAMAP-Rule" id="MF_00165"/>
    </source>
</evidence>
<keyword evidence="3 8" id="KW-0545">Nucleotide biosynthesis</keyword>
<dbReference type="STRING" id="573413.Spirs_2020"/>
<comment type="caution">
    <text evidence="8">Lacks conserved residue(s) required for the propagation of feature annotation.</text>
</comment>
<dbReference type="InterPro" id="IPR018095">
    <property type="entry name" value="Thymidylate_kin_CS"/>
</dbReference>
<dbReference type="GO" id="GO:0006227">
    <property type="term" value="P:dUDP biosynthetic process"/>
    <property type="evidence" value="ECO:0007669"/>
    <property type="project" value="TreeGrafter"/>
</dbReference>
<evidence type="ECO:0000256" key="5">
    <source>
        <dbReference type="ARBA" id="ARBA00022777"/>
    </source>
</evidence>
<protein>
    <recommendedName>
        <fullName evidence="8">Thymidylate kinase</fullName>
        <ecNumber evidence="8">2.7.4.9</ecNumber>
    </recommendedName>
    <alternativeName>
        <fullName evidence="8">dTMP kinase</fullName>
    </alternativeName>
</protein>
<evidence type="ECO:0000313" key="11">
    <source>
        <dbReference type="Proteomes" id="UP000002318"/>
    </source>
</evidence>
<evidence type="ECO:0000256" key="4">
    <source>
        <dbReference type="ARBA" id="ARBA00022741"/>
    </source>
</evidence>
<dbReference type="GO" id="GO:0005524">
    <property type="term" value="F:ATP binding"/>
    <property type="evidence" value="ECO:0007669"/>
    <property type="project" value="UniProtKB-UniRule"/>
</dbReference>
<dbReference type="InterPro" id="IPR039430">
    <property type="entry name" value="Thymidylate_kin-like_dom"/>
</dbReference>
<dbReference type="RefSeq" id="WP_013254606.1">
    <property type="nucleotide sequence ID" value="NC_014364.1"/>
</dbReference>
<organism evidence="10 11">
    <name type="scientific">Sediminispirochaeta smaragdinae (strain DSM 11293 / JCM 15392 / SEBR 4228)</name>
    <name type="common">Spirochaeta smaragdinae</name>
    <dbReference type="NCBI Taxonomy" id="573413"/>
    <lineage>
        <taxon>Bacteria</taxon>
        <taxon>Pseudomonadati</taxon>
        <taxon>Spirochaetota</taxon>
        <taxon>Spirochaetia</taxon>
        <taxon>Spirochaetales</taxon>
        <taxon>Spirochaetaceae</taxon>
        <taxon>Sediminispirochaeta</taxon>
    </lineage>
</organism>
<dbReference type="PROSITE" id="PS01331">
    <property type="entry name" value="THYMIDYLATE_KINASE"/>
    <property type="match status" value="1"/>
</dbReference>
<dbReference type="CDD" id="cd01672">
    <property type="entry name" value="TMPK"/>
    <property type="match status" value="1"/>
</dbReference>
<name>E1R1K1_SEDSS</name>
<dbReference type="HAMAP" id="MF_00165">
    <property type="entry name" value="Thymidylate_kinase"/>
    <property type="match status" value="1"/>
</dbReference>
<keyword evidence="2 8" id="KW-0808">Transferase</keyword>
<feature type="domain" description="Thymidylate kinase-like" evidence="9">
    <location>
        <begin position="13"/>
        <end position="173"/>
    </location>
</feature>
<evidence type="ECO:0000256" key="6">
    <source>
        <dbReference type="ARBA" id="ARBA00022840"/>
    </source>
</evidence>
<dbReference type="KEGG" id="ssm:Spirs_2020"/>
<dbReference type="EC" id="2.7.4.9" evidence="8"/>
<sequence length="206" mass="23564">MKEQKILSGYTVFEGLDGAGTTTQALLLADRCKLKGKAVQLTFEPTASEIGVVIRKVLAGQLPYHPETLARLFVADRYEHLFGKGGILSLLDKHIAVIGDRYLFSSLAYQSLDVDFDIVYEINSMFPLPERLIYIDLAPEECERRMSDRDQRDIFETLALQKRVRERYEHTLDRYVKSGMKIHRLDGALAKEELAEKVWSIVRDGR</sequence>
<dbReference type="AlphaFoldDB" id="E1R1K1"/>
<keyword evidence="4 8" id="KW-0547">Nucleotide-binding</keyword>
<dbReference type="Pfam" id="PF02223">
    <property type="entry name" value="Thymidylate_kin"/>
    <property type="match status" value="1"/>
</dbReference>
<dbReference type="OrthoDB" id="9774907at2"/>
<dbReference type="InterPro" id="IPR027417">
    <property type="entry name" value="P-loop_NTPase"/>
</dbReference>
<gene>
    <name evidence="8" type="primary">tmk</name>
    <name evidence="10" type="ordered locus">Spirs_2020</name>
</gene>
<dbReference type="PANTHER" id="PTHR10344:SF4">
    <property type="entry name" value="UMP-CMP KINASE 2, MITOCHONDRIAL"/>
    <property type="match status" value="1"/>
</dbReference>
<evidence type="ECO:0000259" key="9">
    <source>
        <dbReference type="Pfam" id="PF02223"/>
    </source>
</evidence>
<dbReference type="GO" id="GO:0006235">
    <property type="term" value="P:dTTP biosynthetic process"/>
    <property type="evidence" value="ECO:0007669"/>
    <property type="project" value="UniProtKB-UniRule"/>
</dbReference>
<dbReference type="GO" id="GO:0005829">
    <property type="term" value="C:cytosol"/>
    <property type="evidence" value="ECO:0007669"/>
    <property type="project" value="TreeGrafter"/>
</dbReference>
<evidence type="ECO:0000256" key="7">
    <source>
        <dbReference type="ARBA" id="ARBA00048743"/>
    </source>
</evidence>
<comment type="catalytic activity">
    <reaction evidence="7 8">
        <text>dTMP + ATP = dTDP + ADP</text>
        <dbReference type="Rhea" id="RHEA:13517"/>
        <dbReference type="ChEBI" id="CHEBI:30616"/>
        <dbReference type="ChEBI" id="CHEBI:58369"/>
        <dbReference type="ChEBI" id="CHEBI:63528"/>
        <dbReference type="ChEBI" id="CHEBI:456216"/>
        <dbReference type="EC" id="2.7.4.9"/>
    </reaction>
</comment>
<evidence type="ECO:0000256" key="2">
    <source>
        <dbReference type="ARBA" id="ARBA00022679"/>
    </source>
</evidence>
<dbReference type="EMBL" id="CP002116">
    <property type="protein sequence ID" value="ADK81142.1"/>
    <property type="molecule type" value="Genomic_DNA"/>
</dbReference>
<dbReference type="SUPFAM" id="SSF52540">
    <property type="entry name" value="P-loop containing nucleoside triphosphate hydrolases"/>
    <property type="match status" value="1"/>
</dbReference>
<dbReference type="Proteomes" id="UP000002318">
    <property type="component" value="Chromosome"/>
</dbReference>
<dbReference type="GO" id="GO:0006233">
    <property type="term" value="P:dTDP biosynthetic process"/>
    <property type="evidence" value="ECO:0007669"/>
    <property type="project" value="InterPro"/>
</dbReference>